<evidence type="ECO:0000256" key="1">
    <source>
        <dbReference type="SAM" id="Phobius"/>
    </source>
</evidence>
<evidence type="ECO:0000313" key="2">
    <source>
        <dbReference type="EMBL" id="GAA4718836.1"/>
    </source>
</evidence>
<feature type="transmembrane region" description="Helical" evidence="1">
    <location>
        <begin position="178"/>
        <end position="200"/>
    </location>
</feature>
<sequence length="245" mass="25047">MHPTSFATSTTGSDLWGQVSGRLQPEPLSTPSTSGFWTVLLVVVVVIGVPALWLRSRVVVTVVHELGHGLVGMLFGRRFTGLVLRGDMSGHAVTVGPSRGAGRILSTWAGYPAPALVGATAVQAAGAGWAPPALGATGLVLLVCLVRVRSLYTAAVMVALTAVTGALWWQGGPTLQGAVVLGVGTFLVVGAWRHLGAVVAQPSPSSDPGVLARLTHLPAWTWNAGYVAVLAAASWWALGGALALG</sequence>
<dbReference type="Pfam" id="PF13398">
    <property type="entry name" value="Peptidase_M50B"/>
    <property type="match status" value="1"/>
</dbReference>
<dbReference type="InterPro" id="IPR049500">
    <property type="entry name" value="Peptidase_M50B-like"/>
</dbReference>
<organism evidence="2 3">
    <name type="scientific">Pedococcus ginsenosidimutans</name>
    <dbReference type="NCBI Taxonomy" id="490570"/>
    <lineage>
        <taxon>Bacteria</taxon>
        <taxon>Bacillati</taxon>
        <taxon>Actinomycetota</taxon>
        <taxon>Actinomycetes</taxon>
        <taxon>Micrococcales</taxon>
        <taxon>Intrasporangiaceae</taxon>
        <taxon>Pedococcus</taxon>
    </lineage>
</organism>
<keyword evidence="1" id="KW-0472">Membrane</keyword>
<dbReference type="EMBL" id="BAABLO010000004">
    <property type="protein sequence ID" value="GAA4718836.1"/>
    <property type="molecule type" value="Genomic_DNA"/>
</dbReference>
<name>A0ABP8Y1M0_9MICO</name>
<reference evidence="3" key="1">
    <citation type="journal article" date="2019" name="Int. J. Syst. Evol. Microbiol.">
        <title>The Global Catalogue of Microorganisms (GCM) 10K type strain sequencing project: providing services to taxonomists for standard genome sequencing and annotation.</title>
        <authorList>
            <consortium name="The Broad Institute Genomics Platform"/>
            <consortium name="The Broad Institute Genome Sequencing Center for Infectious Disease"/>
            <person name="Wu L."/>
            <person name="Ma J."/>
        </authorList>
    </citation>
    <scope>NUCLEOTIDE SEQUENCE [LARGE SCALE GENOMIC DNA]</scope>
    <source>
        <strain evidence="3">JCM 18961</strain>
    </source>
</reference>
<keyword evidence="3" id="KW-1185">Reference proteome</keyword>
<protein>
    <submittedName>
        <fullName evidence="2">M50 family metallopeptidase</fullName>
    </submittedName>
</protein>
<proteinExistence type="predicted"/>
<accession>A0ABP8Y1M0</accession>
<feature type="transmembrane region" description="Helical" evidence="1">
    <location>
        <begin position="35"/>
        <end position="54"/>
    </location>
</feature>
<comment type="caution">
    <text evidence="2">The sequence shown here is derived from an EMBL/GenBank/DDBJ whole genome shotgun (WGS) entry which is preliminary data.</text>
</comment>
<feature type="transmembrane region" description="Helical" evidence="1">
    <location>
        <begin position="150"/>
        <end position="169"/>
    </location>
</feature>
<evidence type="ECO:0000313" key="3">
    <source>
        <dbReference type="Proteomes" id="UP001500556"/>
    </source>
</evidence>
<dbReference type="RefSeq" id="WP_345502251.1">
    <property type="nucleotide sequence ID" value="NZ_BAABLO010000004.1"/>
</dbReference>
<gene>
    <name evidence="2" type="ORF">GCM10025782_15160</name>
</gene>
<feature type="transmembrane region" description="Helical" evidence="1">
    <location>
        <begin position="220"/>
        <end position="244"/>
    </location>
</feature>
<keyword evidence="1" id="KW-1133">Transmembrane helix</keyword>
<dbReference type="Proteomes" id="UP001500556">
    <property type="component" value="Unassembled WGS sequence"/>
</dbReference>
<keyword evidence="1" id="KW-0812">Transmembrane</keyword>